<reference evidence="1 2" key="1">
    <citation type="submission" date="2020-08" db="EMBL/GenBank/DDBJ databases">
        <title>Genomic Encyclopedia of Type Strains, Phase IV (KMG-IV): sequencing the most valuable type-strain genomes for metagenomic binning, comparative biology and taxonomic classification.</title>
        <authorList>
            <person name="Goeker M."/>
        </authorList>
    </citation>
    <scope>NUCLEOTIDE SEQUENCE [LARGE SCALE GENOMIC DNA]</scope>
    <source>
        <strain evidence="1 2">DSM 26718</strain>
    </source>
</reference>
<keyword evidence="2" id="KW-1185">Reference proteome</keyword>
<protein>
    <submittedName>
        <fullName evidence="1">Uncharacterized protein</fullName>
    </submittedName>
</protein>
<comment type="caution">
    <text evidence="1">The sequence shown here is derived from an EMBL/GenBank/DDBJ whole genome shotgun (WGS) entry which is preliminary data.</text>
</comment>
<sequence length="165" mass="18310">MLLLLGCSKKEEEVLDFVPGQVAVGAQDATTVPQLFTLANARSLSIAYIFPARYSSALPADSLGYLRRQLATKAYANAPDWPVQIVRNAQTNAVQLTVRLVDMTAPNQQDWLTTVQQLQLQELSGSKTALLQVPVGEEKRWVAELQQNAALRWAELNHINKRTPQ</sequence>
<evidence type="ECO:0000313" key="1">
    <source>
        <dbReference type="EMBL" id="MBB6057749.1"/>
    </source>
</evidence>
<accession>A0A7W9SYW3</accession>
<dbReference type="RefSeq" id="WP_183402045.1">
    <property type="nucleotide sequence ID" value="NZ_JACHGG010000001.1"/>
</dbReference>
<gene>
    <name evidence="1" type="ORF">HNQ93_000579</name>
</gene>
<name>A0A7W9SYW3_9BACT</name>
<organism evidence="1 2">
    <name type="scientific">Hymenobacter luteus</name>
    <dbReference type="NCBI Taxonomy" id="1411122"/>
    <lineage>
        <taxon>Bacteria</taxon>
        <taxon>Pseudomonadati</taxon>
        <taxon>Bacteroidota</taxon>
        <taxon>Cytophagia</taxon>
        <taxon>Cytophagales</taxon>
        <taxon>Hymenobacteraceae</taxon>
        <taxon>Hymenobacter</taxon>
    </lineage>
</organism>
<dbReference type="AlphaFoldDB" id="A0A7W9SYW3"/>
<dbReference type="Proteomes" id="UP000532746">
    <property type="component" value="Unassembled WGS sequence"/>
</dbReference>
<proteinExistence type="predicted"/>
<evidence type="ECO:0000313" key="2">
    <source>
        <dbReference type="Proteomes" id="UP000532746"/>
    </source>
</evidence>
<dbReference type="EMBL" id="JACHGG010000001">
    <property type="protein sequence ID" value="MBB6057749.1"/>
    <property type="molecule type" value="Genomic_DNA"/>
</dbReference>